<feature type="compositionally biased region" description="Basic residues" evidence="8">
    <location>
        <begin position="892"/>
        <end position="906"/>
    </location>
</feature>
<dbReference type="SMART" id="SM00357">
    <property type="entry name" value="CSP"/>
    <property type="match status" value="1"/>
</dbReference>
<feature type="region of interest" description="Disordered" evidence="8">
    <location>
        <begin position="862"/>
        <end position="946"/>
    </location>
</feature>
<dbReference type="PROSITE" id="PS50126">
    <property type="entry name" value="S1"/>
    <property type="match status" value="1"/>
</dbReference>
<comment type="function">
    <text evidence="6">3'-5' exoribonuclease that releases 5'-nucleoside monophosphates and is involved in maturation of structured RNAs.</text>
</comment>
<dbReference type="GO" id="GO:0003723">
    <property type="term" value="F:RNA binding"/>
    <property type="evidence" value="ECO:0007669"/>
    <property type="project" value="UniProtKB-UniRule"/>
</dbReference>
<dbReference type="Proteomes" id="UP000182409">
    <property type="component" value="Unassembled WGS sequence"/>
</dbReference>
<keyword evidence="4 6" id="KW-0269">Exonuclease</keyword>
<keyword evidence="1 6" id="KW-0963">Cytoplasm</keyword>
<dbReference type="Pfam" id="PF08206">
    <property type="entry name" value="OB_RNB"/>
    <property type="match status" value="1"/>
</dbReference>
<dbReference type="EC" id="3.1.13.1" evidence="6"/>
<dbReference type="InterPro" id="IPR012340">
    <property type="entry name" value="NA-bd_OB-fold"/>
</dbReference>
<dbReference type="InterPro" id="IPR050180">
    <property type="entry name" value="RNR_Ribonuclease"/>
</dbReference>
<dbReference type="PANTHER" id="PTHR23355">
    <property type="entry name" value="RIBONUCLEASE"/>
    <property type="match status" value="1"/>
</dbReference>
<feature type="region of interest" description="Disordered" evidence="8">
    <location>
        <begin position="586"/>
        <end position="616"/>
    </location>
</feature>
<dbReference type="InterPro" id="IPR001900">
    <property type="entry name" value="RNase_II/R"/>
</dbReference>
<dbReference type="Pfam" id="PF00575">
    <property type="entry name" value="S1"/>
    <property type="match status" value="1"/>
</dbReference>
<reference evidence="10 11" key="1">
    <citation type="submission" date="2016-10" db="EMBL/GenBank/DDBJ databases">
        <authorList>
            <person name="de Groot N.N."/>
        </authorList>
    </citation>
    <scope>NUCLEOTIDE SEQUENCE [LARGE SCALE GENOMIC DNA]</scope>
    <source>
        <strain evidence="10 11">AB35.6</strain>
    </source>
</reference>
<evidence type="ECO:0000256" key="4">
    <source>
        <dbReference type="ARBA" id="ARBA00022839"/>
    </source>
</evidence>
<dbReference type="Pfam" id="PF00773">
    <property type="entry name" value="RNB"/>
    <property type="match status" value="1"/>
</dbReference>
<dbReference type="SMART" id="SM00316">
    <property type="entry name" value="S1"/>
    <property type="match status" value="1"/>
</dbReference>
<keyword evidence="7" id="KW-0175">Coiled coil</keyword>
<sequence length="946" mass="106606">MPGHPYPHTDRELLRRVERAGGRAGYKQLVRELGMGGGRERRMLLEQLAKMTARGALVKIDAEQWALPQVHTERVKNDTGRRAVAQDRQRLVKDRTATRSDLIAGKLQLHRDGFGFVRPTDATTQSDGDYFIPPHDLNGAMQGDVVLVLPAPPSRDGRKSGRIVRVMTRRNATVVGIFHAAGARGRSVDPRSEDMRLRGSYVVPLDERMTQPVLIEDDTDLPSAAITPHRTLGAESAALEHRWDGTLEDLNGLAVDVEITHYPTEHSPARGRILEVLGDPDAFGVDVEIIIRKHHLPHVFPAGVLAEAEDAAERNVAALLEEELNLRRDFRDEPIVTIDGETAKDFDDAVLVRKHADNTWELQVHIADVAEYVRDNSDLDLEARLRGNSVYFPDRAIPMLPQELSNGECSLRPDEDRMVLSCIARIDDEGNVLGYEICEGLIRSARRMTYTNVQKILDGDEEVRKLYEPFLPQFERMFELAQILNGKRVRRGSIDFDLPEPVIDFDDLGAMKGVRKAERAWANRIIEEFMLCANECVARWIEASGVPGMYRIHEMPDPKRIIDFEDAAAAFGITLGVGALPVKSMTMKAERRDQQRRGQQGRVAHRAREHEVSTSSSIEVTPHMYQRLAAKIHGRPEERILSYLMLRSLKQAKYSANNEGHFALAAPAYTHFTSPIRRYPDLVVHRILKTLLADGADPFGDAEEIAAPQGYLGIDEAPKRDMHHTEQQFEDVYPKDELIAIAQECSETERRAADAERELIEWKKIKFMTDRVGEDFDAMILSVTKYGMFVELADMFVEGLVPIFTLTDDHYTYRETTREIRGGKSNKTYRPGMKVRVLLDRIDRGNRRLQFAIIPDHAAGETALPEGTRPFPKRAGRSTERREKTVAELPTRTRKPSPRSAKRSKAKAAPLSSSSPFAKFGADGSSVRKKKNKDRIAASKKKGKKR</sequence>
<evidence type="ECO:0000313" key="10">
    <source>
        <dbReference type="EMBL" id="SEB84864.1"/>
    </source>
</evidence>
<feature type="compositionally biased region" description="Basic residues" evidence="8">
    <location>
        <begin position="927"/>
        <end position="946"/>
    </location>
</feature>
<evidence type="ECO:0000256" key="3">
    <source>
        <dbReference type="ARBA" id="ARBA00022801"/>
    </source>
</evidence>
<dbReference type="InterPro" id="IPR013223">
    <property type="entry name" value="RNase_B_OB_dom"/>
</dbReference>
<dbReference type="GO" id="GO:0006402">
    <property type="term" value="P:mRNA catabolic process"/>
    <property type="evidence" value="ECO:0007669"/>
    <property type="project" value="TreeGrafter"/>
</dbReference>
<name>A0A1H4MQ15_9BACT</name>
<comment type="subcellular location">
    <subcellularLocation>
        <location evidence="6">Cytoplasm</location>
    </subcellularLocation>
</comment>
<evidence type="ECO:0000313" key="11">
    <source>
        <dbReference type="Proteomes" id="UP000182409"/>
    </source>
</evidence>
<dbReference type="OrthoDB" id="9764149at2"/>
<keyword evidence="3 6" id="KW-0378">Hydrolase</keyword>
<evidence type="ECO:0000256" key="6">
    <source>
        <dbReference type="HAMAP-Rule" id="MF_01895"/>
    </source>
</evidence>
<keyword evidence="2 6" id="KW-0540">Nuclease</keyword>
<comment type="catalytic activity">
    <reaction evidence="6">
        <text>Exonucleolytic cleavage in the 3'- to 5'-direction to yield nucleoside 5'-phosphates.</text>
        <dbReference type="EC" id="3.1.13.1"/>
    </reaction>
</comment>
<dbReference type="InterPro" id="IPR003029">
    <property type="entry name" value="S1_domain"/>
</dbReference>
<dbReference type="SMART" id="SM00955">
    <property type="entry name" value="RNB"/>
    <property type="match status" value="1"/>
</dbReference>
<dbReference type="InterPro" id="IPR011129">
    <property type="entry name" value="CSD"/>
</dbReference>
<feature type="domain" description="S1 motif" evidence="9">
    <location>
        <begin position="773"/>
        <end position="854"/>
    </location>
</feature>
<evidence type="ECO:0000256" key="8">
    <source>
        <dbReference type="SAM" id="MobiDB-lite"/>
    </source>
</evidence>
<organism evidence="10 11">
    <name type="scientific">Terriglobus roseus</name>
    <dbReference type="NCBI Taxonomy" id="392734"/>
    <lineage>
        <taxon>Bacteria</taxon>
        <taxon>Pseudomonadati</taxon>
        <taxon>Acidobacteriota</taxon>
        <taxon>Terriglobia</taxon>
        <taxon>Terriglobales</taxon>
        <taxon>Acidobacteriaceae</taxon>
        <taxon>Terriglobus</taxon>
    </lineage>
</organism>
<dbReference type="EMBL" id="FNSD01000001">
    <property type="protein sequence ID" value="SEB84864.1"/>
    <property type="molecule type" value="Genomic_DNA"/>
</dbReference>
<dbReference type="Gene3D" id="2.40.50.140">
    <property type="entry name" value="Nucleic acid-binding proteins"/>
    <property type="match status" value="2"/>
</dbReference>
<dbReference type="HAMAP" id="MF_01895">
    <property type="entry name" value="RNase_R"/>
    <property type="match status" value="1"/>
</dbReference>
<dbReference type="InterPro" id="IPR022966">
    <property type="entry name" value="RNase_II/R_CS"/>
</dbReference>
<comment type="similarity">
    <text evidence="6">Belongs to the RNR ribonuclease family. RNase R subfamily.</text>
</comment>
<protein>
    <recommendedName>
        <fullName evidence="6">Ribonuclease R</fullName>
        <shortName evidence="6">RNase R</shortName>
        <ecNumber evidence="6">3.1.13.1</ecNumber>
    </recommendedName>
</protein>
<evidence type="ECO:0000259" key="9">
    <source>
        <dbReference type="PROSITE" id="PS50126"/>
    </source>
</evidence>
<feature type="compositionally biased region" description="Low complexity" evidence="8">
    <location>
        <begin position="907"/>
        <end position="916"/>
    </location>
</feature>
<dbReference type="SUPFAM" id="SSF50249">
    <property type="entry name" value="Nucleic acid-binding proteins"/>
    <property type="match status" value="3"/>
</dbReference>
<dbReference type="GO" id="GO:0008859">
    <property type="term" value="F:exoribonuclease II activity"/>
    <property type="evidence" value="ECO:0007669"/>
    <property type="project" value="UniProtKB-UniRule"/>
</dbReference>
<evidence type="ECO:0000256" key="7">
    <source>
        <dbReference type="SAM" id="Coils"/>
    </source>
</evidence>
<dbReference type="InterPro" id="IPR040476">
    <property type="entry name" value="CSD2"/>
</dbReference>
<dbReference type="RefSeq" id="WP_074653717.1">
    <property type="nucleotide sequence ID" value="NZ_FNSD01000001.1"/>
</dbReference>
<dbReference type="PROSITE" id="PS01175">
    <property type="entry name" value="RIBONUCLEASE_II"/>
    <property type="match status" value="1"/>
</dbReference>
<evidence type="ECO:0000256" key="1">
    <source>
        <dbReference type="ARBA" id="ARBA00022490"/>
    </source>
</evidence>
<proteinExistence type="inferred from homology"/>
<gene>
    <name evidence="6" type="primary">rnr</name>
    <name evidence="10" type="ORF">SAMN05443244_1997</name>
</gene>
<accession>A0A1H4MQ15</accession>
<dbReference type="PANTHER" id="PTHR23355:SF9">
    <property type="entry name" value="DIS3-LIKE EXONUCLEASE 2"/>
    <property type="match status" value="1"/>
</dbReference>
<dbReference type="CDD" id="cd04471">
    <property type="entry name" value="S1_RNase_R"/>
    <property type="match status" value="1"/>
</dbReference>
<keyword evidence="5 6" id="KW-0694">RNA-binding</keyword>
<evidence type="ECO:0000256" key="2">
    <source>
        <dbReference type="ARBA" id="ARBA00022722"/>
    </source>
</evidence>
<feature type="coiled-coil region" evidence="7">
    <location>
        <begin position="738"/>
        <end position="765"/>
    </location>
</feature>
<dbReference type="Pfam" id="PF17876">
    <property type="entry name" value="CSD2"/>
    <property type="match status" value="1"/>
</dbReference>
<dbReference type="GO" id="GO:0005829">
    <property type="term" value="C:cytosol"/>
    <property type="evidence" value="ECO:0007669"/>
    <property type="project" value="TreeGrafter"/>
</dbReference>
<evidence type="ECO:0000256" key="5">
    <source>
        <dbReference type="ARBA" id="ARBA00022884"/>
    </source>
</evidence>
<feature type="compositionally biased region" description="Basic and acidic residues" evidence="8">
    <location>
        <begin position="877"/>
        <end position="886"/>
    </location>
</feature>
<dbReference type="InterPro" id="IPR011805">
    <property type="entry name" value="RNase_R"/>
</dbReference>
<dbReference type="AlphaFoldDB" id="A0A1H4MQ15"/>